<feature type="transmembrane region" description="Helical" evidence="2">
    <location>
        <begin position="102"/>
        <end position="126"/>
    </location>
</feature>
<gene>
    <name evidence="3" type="ORF">C1SCF055_LOCUS1264</name>
</gene>
<proteinExistence type="predicted"/>
<feature type="compositionally biased region" description="Polar residues" evidence="1">
    <location>
        <begin position="182"/>
        <end position="197"/>
    </location>
</feature>
<keyword evidence="2" id="KW-0812">Transmembrane</keyword>
<reference evidence="3" key="1">
    <citation type="submission" date="2022-10" db="EMBL/GenBank/DDBJ databases">
        <authorList>
            <person name="Chen Y."/>
            <person name="Dougan E. K."/>
            <person name="Chan C."/>
            <person name="Rhodes N."/>
            <person name="Thang M."/>
        </authorList>
    </citation>
    <scope>NUCLEOTIDE SEQUENCE</scope>
</reference>
<dbReference type="EMBL" id="CAMXCT010000028">
    <property type="protein sequence ID" value="CAI3972703.1"/>
    <property type="molecule type" value="Genomic_DNA"/>
</dbReference>
<dbReference type="Proteomes" id="UP001152797">
    <property type="component" value="Unassembled WGS sequence"/>
</dbReference>
<dbReference type="EMBL" id="CAMXCT020000028">
    <property type="protein sequence ID" value="CAL1126078.1"/>
    <property type="molecule type" value="Genomic_DNA"/>
</dbReference>
<evidence type="ECO:0000256" key="2">
    <source>
        <dbReference type="SAM" id="Phobius"/>
    </source>
</evidence>
<dbReference type="EMBL" id="CAMXCT030000028">
    <property type="protein sequence ID" value="CAL4760015.1"/>
    <property type="molecule type" value="Genomic_DNA"/>
</dbReference>
<organism evidence="3">
    <name type="scientific">Cladocopium goreaui</name>
    <dbReference type="NCBI Taxonomy" id="2562237"/>
    <lineage>
        <taxon>Eukaryota</taxon>
        <taxon>Sar</taxon>
        <taxon>Alveolata</taxon>
        <taxon>Dinophyceae</taxon>
        <taxon>Suessiales</taxon>
        <taxon>Symbiodiniaceae</taxon>
        <taxon>Cladocopium</taxon>
    </lineage>
</organism>
<evidence type="ECO:0000313" key="4">
    <source>
        <dbReference type="EMBL" id="CAL4760015.1"/>
    </source>
</evidence>
<name>A0A9P1BFU0_9DINO</name>
<evidence type="ECO:0000313" key="5">
    <source>
        <dbReference type="Proteomes" id="UP001152797"/>
    </source>
</evidence>
<feature type="non-terminal residue" evidence="3">
    <location>
        <position position="1"/>
    </location>
</feature>
<keyword evidence="2" id="KW-1133">Transmembrane helix</keyword>
<sequence>DLSAFFPKQVGPPSQYAKAIQHWMHLILVLQVAACVLRAVVLLDLLGCVWMVLLCGMGYYAWYHEMNITYISIWGAGCALGTLLDILAFVIPVATGLLKLELLATIVRIGTPCAELLGALFAWHLYRDYQRLHGGETFGFDPLGRTFDGFDPETNPILKGFTAAGSSAEKKYKEGYGSSNPFQTIVSAPNPFQTAPEQSPRKQNAGCC</sequence>
<keyword evidence="2" id="KW-0472">Membrane</keyword>
<feature type="transmembrane region" description="Helical" evidence="2">
    <location>
        <begin position="42"/>
        <end position="62"/>
    </location>
</feature>
<keyword evidence="5" id="KW-1185">Reference proteome</keyword>
<dbReference type="AlphaFoldDB" id="A0A9P1BFU0"/>
<evidence type="ECO:0000313" key="3">
    <source>
        <dbReference type="EMBL" id="CAI3972703.1"/>
    </source>
</evidence>
<accession>A0A9P1BFU0</accession>
<comment type="caution">
    <text evidence="3">The sequence shown here is derived from an EMBL/GenBank/DDBJ whole genome shotgun (WGS) entry which is preliminary data.</text>
</comment>
<feature type="transmembrane region" description="Helical" evidence="2">
    <location>
        <begin position="68"/>
        <end position="90"/>
    </location>
</feature>
<dbReference type="OrthoDB" id="480272at2759"/>
<reference evidence="4 5" key="2">
    <citation type="submission" date="2024-05" db="EMBL/GenBank/DDBJ databases">
        <authorList>
            <person name="Chen Y."/>
            <person name="Shah S."/>
            <person name="Dougan E. K."/>
            <person name="Thang M."/>
            <person name="Chan C."/>
        </authorList>
    </citation>
    <scope>NUCLEOTIDE SEQUENCE [LARGE SCALE GENOMIC DNA]</scope>
</reference>
<protein>
    <submittedName>
        <fullName evidence="4">Titin</fullName>
    </submittedName>
</protein>
<evidence type="ECO:0000256" key="1">
    <source>
        <dbReference type="SAM" id="MobiDB-lite"/>
    </source>
</evidence>
<feature type="region of interest" description="Disordered" evidence="1">
    <location>
        <begin position="182"/>
        <end position="208"/>
    </location>
</feature>